<dbReference type="Gene3D" id="3.40.50.720">
    <property type="entry name" value="NAD(P)-binding Rossmann-like Domain"/>
    <property type="match status" value="1"/>
</dbReference>
<dbReference type="Pfam" id="PF00107">
    <property type="entry name" value="ADH_zinc_N"/>
    <property type="match status" value="1"/>
</dbReference>
<dbReference type="STRING" id="1076935.U4L3G0"/>
<dbReference type="InterPro" id="IPR041694">
    <property type="entry name" value="ADH_N_2"/>
</dbReference>
<dbReference type="CDD" id="cd05288">
    <property type="entry name" value="PGDH"/>
    <property type="match status" value="1"/>
</dbReference>
<accession>U4L3G0</accession>
<dbReference type="SUPFAM" id="SSF50129">
    <property type="entry name" value="GroES-like"/>
    <property type="match status" value="1"/>
</dbReference>
<organism evidence="3 4">
    <name type="scientific">Pyronema omphalodes (strain CBS 100304)</name>
    <name type="common">Pyronema confluens</name>
    <dbReference type="NCBI Taxonomy" id="1076935"/>
    <lineage>
        <taxon>Eukaryota</taxon>
        <taxon>Fungi</taxon>
        <taxon>Dikarya</taxon>
        <taxon>Ascomycota</taxon>
        <taxon>Pezizomycotina</taxon>
        <taxon>Pezizomycetes</taxon>
        <taxon>Pezizales</taxon>
        <taxon>Pyronemataceae</taxon>
        <taxon>Pyronema</taxon>
    </lineage>
</organism>
<evidence type="ECO:0000313" key="4">
    <source>
        <dbReference type="Proteomes" id="UP000018144"/>
    </source>
</evidence>
<protein>
    <submittedName>
        <fullName evidence="3">Similar to Zinc-type alcohol dehydrogenase-like protein PB24D3.08c acc. no. Q9C0Y6</fullName>
    </submittedName>
</protein>
<dbReference type="SMART" id="SM00829">
    <property type="entry name" value="PKS_ER"/>
    <property type="match status" value="1"/>
</dbReference>
<name>U4L3G0_PYROM</name>
<dbReference type="PANTHER" id="PTHR43205">
    <property type="entry name" value="PROSTAGLANDIN REDUCTASE"/>
    <property type="match status" value="1"/>
</dbReference>
<dbReference type="PANTHER" id="PTHR43205:SF7">
    <property type="entry name" value="PROSTAGLANDIN REDUCTASE 1"/>
    <property type="match status" value="1"/>
</dbReference>
<dbReference type="InterPro" id="IPR020843">
    <property type="entry name" value="ER"/>
</dbReference>
<evidence type="ECO:0000313" key="3">
    <source>
        <dbReference type="EMBL" id="CCX10566.1"/>
    </source>
</evidence>
<dbReference type="Proteomes" id="UP000018144">
    <property type="component" value="Unassembled WGS sequence"/>
</dbReference>
<keyword evidence="4" id="KW-1185">Reference proteome</keyword>
<dbReference type="InterPro" id="IPR013149">
    <property type="entry name" value="ADH-like_C"/>
</dbReference>
<dbReference type="OrthoDB" id="809632at2759"/>
<dbReference type="GO" id="GO:0016628">
    <property type="term" value="F:oxidoreductase activity, acting on the CH-CH group of donors, NAD or NADP as acceptor"/>
    <property type="evidence" value="ECO:0007669"/>
    <property type="project" value="InterPro"/>
</dbReference>
<dbReference type="Gene3D" id="3.90.180.10">
    <property type="entry name" value="Medium-chain alcohol dehydrogenases, catalytic domain"/>
    <property type="match status" value="1"/>
</dbReference>
<dbReference type="SUPFAM" id="SSF51735">
    <property type="entry name" value="NAD(P)-binding Rossmann-fold domains"/>
    <property type="match status" value="1"/>
</dbReference>
<proteinExistence type="predicted"/>
<reference evidence="3 4" key="1">
    <citation type="journal article" date="2013" name="PLoS Genet.">
        <title>The genome and development-dependent transcriptomes of Pyronema confluens: a window into fungal evolution.</title>
        <authorList>
            <person name="Traeger S."/>
            <person name="Altegoer F."/>
            <person name="Freitag M."/>
            <person name="Gabaldon T."/>
            <person name="Kempken F."/>
            <person name="Kumar A."/>
            <person name="Marcet-Houben M."/>
            <person name="Poggeler S."/>
            <person name="Stajich J.E."/>
            <person name="Nowrousian M."/>
        </authorList>
    </citation>
    <scope>NUCLEOTIDE SEQUENCE [LARGE SCALE GENOMIC DNA]</scope>
    <source>
        <strain evidence="4">CBS 100304</strain>
        <tissue evidence="3">Vegetative mycelium</tissue>
    </source>
</reference>
<dbReference type="InterPro" id="IPR045010">
    <property type="entry name" value="MDR_fam"/>
</dbReference>
<evidence type="ECO:0000259" key="2">
    <source>
        <dbReference type="SMART" id="SM00829"/>
    </source>
</evidence>
<dbReference type="Pfam" id="PF16884">
    <property type="entry name" value="ADH_N_2"/>
    <property type="match status" value="1"/>
</dbReference>
<dbReference type="FunFam" id="3.40.50.720:FF:000121">
    <property type="entry name" value="Prostaglandin reductase 2"/>
    <property type="match status" value="1"/>
</dbReference>
<dbReference type="EMBL" id="HF935553">
    <property type="protein sequence ID" value="CCX10566.1"/>
    <property type="molecule type" value="Genomic_DNA"/>
</dbReference>
<dbReference type="eggNOG" id="KOG1196">
    <property type="taxonomic scope" value="Eukaryota"/>
</dbReference>
<gene>
    <name evidence="3" type="ORF">PCON_10160</name>
</gene>
<dbReference type="InterPro" id="IPR036291">
    <property type="entry name" value="NAD(P)-bd_dom_sf"/>
</dbReference>
<dbReference type="OMA" id="YPIKNIH"/>
<dbReference type="AlphaFoldDB" id="U4L3G0"/>
<evidence type="ECO:0000256" key="1">
    <source>
        <dbReference type="ARBA" id="ARBA00023002"/>
    </source>
</evidence>
<keyword evidence="1" id="KW-0560">Oxidoreductase</keyword>
<dbReference type="InterPro" id="IPR011032">
    <property type="entry name" value="GroES-like_sf"/>
</dbReference>
<feature type="domain" description="Enoyl reductase (ER)" evidence="2">
    <location>
        <begin position="58"/>
        <end position="382"/>
    </location>
</feature>
<sequence length="388" mass="42044">MGVYICPPRSLIFESQNSITFQLHSLQKHSLHCTPLSKMVQNKSLIFSSIPHGYPVPGKDLTVKEAELDLNSVPEGGVITKNLFVSFDPYQRGRMRDASIKSYAPAFELGSVVSNNGVAEIIKSSNPDFPVGQIVVGYLGSENYSVIPKEYLGGFSKIDNKYNLPLSNYTSALGMPGLTAYSSLYKIGKPKKGETIFISAASGAVGQIVGQLCKREGLTVIGSVGSDEKVAFAKNELKFDEVFNYKTISNAEALKKLALNGIDIYYDNVGGEALEAALEAANQGARFIECGMISAYNAKSKDELYLPGNLMNIISKRLTLQGFIVGDPEFGPAYAEEHRENVSKWLANGEIIIKESISEGVENAAEGFVGMLQGKNFGKAVLKLVHSE</sequence>